<comment type="subcellular location">
    <subcellularLocation>
        <location evidence="1">Secreted</location>
    </subcellularLocation>
</comment>
<dbReference type="EMBL" id="JASPKZ010004217">
    <property type="protein sequence ID" value="KAJ9590424.1"/>
    <property type="molecule type" value="Genomic_DNA"/>
</dbReference>
<evidence type="ECO:0000256" key="2">
    <source>
        <dbReference type="ARBA" id="ARBA00022525"/>
    </source>
</evidence>
<dbReference type="InterPro" id="IPR001846">
    <property type="entry name" value="VWF_type-D"/>
</dbReference>
<protein>
    <recommendedName>
        <fullName evidence="9">BMP binding endothelial regulator</fullName>
    </recommendedName>
</protein>
<keyword evidence="3" id="KW-0732">Signal</keyword>
<gene>
    <name evidence="7" type="ORF">L9F63_016547</name>
</gene>
<feature type="domain" description="VWFD" evidence="6">
    <location>
        <begin position="56"/>
        <end position="228"/>
    </location>
</feature>
<name>A0AAD8A0V2_DIPPU</name>
<dbReference type="SMART" id="SM00832">
    <property type="entry name" value="C8"/>
    <property type="match status" value="1"/>
</dbReference>
<sequence>EGETWELGHCKSCVCRQGKPWCPQKICPQSNMACQPNYKLEHKPGECCPSCVESDSVCTVFGDPHYRTFDGKFYSFQGSCKYQLAADCVGRTFSIRVTNDARGTKTSAWTKTVSIKVGTLKINLGQKMRIKVNGLKVFAPYRLEGKVTINKTEDSLRVETHIGMKILWDGSSFLEISVPAAYKNRLCGLCGNFNHLTKDDFTTRRGRLVMDAQKFGTSWRVGGKKACARSEEHLHKETQCQNQSYYKSRENIEKCGALQKPVFSPCHKKLSFMNYLQSCILDMCECPNEHCNCESFNAYAHECRRLGVPLSDWRRVTGCQSIWTQHKALSRNKLH</sequence>
<evidence type="ECO:0000259" key="5">
    <source>
        <dbReference type="PROSITE" id="PS50184"/>
    </source>
</evidence>
<dbReference type="Pfam" id="PF08742">
    <property type="entry name" value="C8"/>
    <property type="match status" value="1"/>
</dbReference>
<organism evidence="7 8">
    <name type="scientific">Diploptera punctata</name>
    <name type="common">Pacific beetle cockroach</name>
    <dbReference type="NCBI Taxonomy" id="6984"/>
    <lineage>
        <taxon>Eukaryota</taxon>
        <taxon>Metazoa</taxon>
        <taxon>Ecdysozoa</taxon>
        <taxon>Arthropoda</taxon>
        <taxon>Hexapoda</taxon>
        <taxon>Insecta</taxon>
        <taxon>Pterygota</taxon>
        <taxon>Neoptera</taxon>
        <taxon>Polyneoptera</taxon>
        <taxon>Dictyoptera</taxon>
        <taxon>Blattodea</taxon>
        <taxon>Blaberoidea</taxon>
        <taxon>Blaberidae</taxon>
        <taxon>Diplopterinae</taxon>
        <taxon>Diploptera</taxon>
    </lineage>
</organism>
<dbReference type="GO" id="GO:0030513">
    <property type="term" value="P:positive regulation of BMP signaling pathway"/>
    <property type="evidence" value="ECO:0007669"/>
    <property type="project" value="TreeGrafter"/>
</dbReference>
<proteinExistence type="predicted"/>
<accession>A0AAD8A0V2</accession>
<feature type="non-terminal residue" evidence="7">
    <location>
        <position position="1"/>
    </location>
</feature>
<evidence type="ECO:0000313" key="7">
    <source>
        <dbReference type="EMBL" id="KAJ9590424.1"/>
    </source>
</evidence>
<evidence type="ECO:0000256" key="3">
    <source>
        <dbReference type="ARBA" id="ARBA00022729"/>
    </source>
</evidence>
<dbReference type="PROSITE" id="PS51233">
    <property type="entry name" value="VWFD"/>
    <property type="match status" value="1"/>
</dbReference>
<dbReference type="Proteomes" id="UP001233999">
    <property type="component" value="Unassembled WGS sequence"/>
</dbReference>
<dbReference type="GO" id="GO:0005576">
    <property type="term" value="C:extracellular region"/>
    <property type="evidence" value="ECO:0007669"/>
    <property type="project" value="UniProtKB-SubCell"/>
</dbReference>
<dbReference type="GO" id="GO:0036122">
    <property type="term" value="F:BMP binding"/>
    <property type="evidence" value="ECO:0007669"/>
    <property type="project" value="TreeGrafter"/>
</dbReference>
<dbReference type="SUPFAM" id="SSF57603">
    <property type="entry name" value="FnI-like domain"/>
    <property type="match status" value="1"/>
</dbReference>
<comment type="caution">
    <text evidence="7">The sequence shown here is derived from an EMBL/GenBank/DDBJ whole genome shotgun (WGS) entry which is preliminary data.</text>
</comment>
<keyword evidence="4" id="KW-0677">Repeat</keyword>
<dbReference type="InterPro" id="IPR001007">
    <property type="entry name" value="VWF_dom"/>
</dbReference>
<evidence type="ECO:0008006" key="9">
    <source>
        <dbReference type="Google" id="ProtNLM"/>
    </source>
</evidence>
<dbReference type="PANTHER" id="PTHR46698:SF4">
    <property type="entry name" value="CROSSVEINLESS 2"/>
    <property type="match status" value="1"/>
</dbReference>
<reference evidence="7" key="2">
    <citation type="submission" date="2023-05" db="EMBL/GenBank/DDBJ databases">
        <authorList>
            <person name="Fouks B."/>
        </authorList>
    </citation>
    <scope>NUCLEOTIDE SEQUENCE</scope>
    <source>
        <strain evidence="7">Stay&amp;Tobe</strain>
        <tissue evidence="7">Testes</tissue>
    </source>
</reference>
<reference evidence="7" key="1">
    <citation type="journal article" date="2023" name="IScience">
        <title>Live-bearing cockroach genome reveals convergent evolutionary mechanisms linked to viviparity in insects and beyond.</title>
        <authorList>
            <person name="Fouks B."/>
            <person name="Harrison M.C."/>
            <person name="Mikhailova A.A."/>
            <person name="Marchal E."/>
            <person name="English S."/>
            <person name="Carruthers M."/>
            <person name="Jennings E.C."/>
            <person name="Chiamaka E.L."/>
            <person name="Frigard R.A."/>
            <person name="Pippel M."/>
            <person name="Attardo G.M."/>
            <person name="Benoit J.B."/>
            <person name="Bornberg-Bauer E."/>
            <person name="Tobe S.S."/>
        </authorList>
    </citation>
    <scope>NUCLEOTIDE SEQUENCE</scope>
    <source>
        <strain evidence="7">Stay&amp;Tobe</strain>
    </source>
</reference>
<dbReference type="Pfam" id="PF00094">
    <property type="entry name" value="VWD"/>
    <property type="match status" value="1"/>
</dbReference>
<dbReference type="PROSITE" id="PS50184">
    <property type="entry name" value="VWFC_2"/>
    <property type="match status" value="1"/>
</dbReference>
<dbReference type="InterPro" id="IPR014853">
    <property type="entry name" value="VWF/SSPO/ZAN-like_Cys-rich_dom"/>
</dbReference>
<dbReference type="Pfam" id="PF00093">
    <property type="entry name" value="VWC"/>
    <property type="match status" value="1"/>
</dbReference>
<dbReference type="SMART" id="SM00216">
    <property type="entry name" value="VWD"/>
    <property type="match status" value="1"/>
</dbReference>
<evidence type="ECO:0000256" key="4">
    <source>
        <dbReference type="ARBA" id="ARBA00022737"/>
    </source>
</evidence>
<keyword evidence="2" id="KW-0964">Secreted</keyword>
<dbReference type="InterPro" id="IPR052424">
    <property type="entry name" value="Kielin_Chordin-BMP_Reg"/>
</dbReference>
<evidence type="ECO:0000313" key="8">
    <source>
        <dbReference type="Proteomes" id="UP001233999"/>
    </source>
</evidence>
<feature type="domain" description="VWFC" evidence="5">
    <location>
        <begin position="1"/>
        <end position="52"/>
    </location>
</feature>
<dbReference type="Gene3D" id="6.20.200.20">
    <property type="match status" value="1"/>
</dbReference>
<evidence type="ECO:0000259" key="6">
    <source>
        <dbReference type="PROSITE" id="PS51233"/>
    </source>
</evidence>
<dbReference type="PROSITE" id="PS01208">
    <property type="entry name" value="VWFC_1"/>
    <property type="match status" value="1"/>
</dbReference>
<keyword evidence="8" id="KW-1185">Reference proteome</keyword>
<dbReference type="AlphaFoldDB" id="A0AAD8A0V2"/>
<evidence type="ECO:0000256" key="1">
    <source>
        <dbReference type="ARBA" id="ARBA00004613"/>
    </source>
</evidence>
<dbReference type="PANTHER" id="PTHR46698">
    <property type="entry name" value="CROSSVEINLESS 2"/>
    <property type="match status" value="1"/>
</dbReference>